<protein>
    <submittedName>
        <fullName evidence="1">Uncharacterized protein</fullName>
    </submittedName>
</protein>
<dbReference type="AlphaFoldDB" id="A0AAV1S4E0"/>
<organism evidence="1 2">
    <name type="scientific">Dovyalis caffra</name>
    <dbReference type="NCBI Taxonomy" id="77055"/>
    <lineage>
        <taxon>Eukaryota</taxon>
        <taxon>Viridiplantae</taxon>
        <taxon>Streptophyta</taxon>
        <taxon>Embryophyta</taxon>
        <taxon>Tracheophyta</taxon>
        <taxon>Spermatophyta</taxon>
        <taxon>Magnoliopsida</taxon>
        <taxon>eudicotyledons</taxon>
        <taxon>Gunneridae</taxon>
        <taxon>Pentapetalae</taxon>
        <taxon>rosids</taxon>
        <taxon>fabids</taxon>
        <taxon>Malpighiales</taxon>
        <taxon>Salicaceae</taxon>
        <taxon>Flacourtieae</taxon>
        <taxon>Dovyalis</taxon>
    </lineage>
</organism>
<proteinExistence type="predicted"/>
<accession>A0AAV1S4E0</accession>
<evidence type="ECO:0000313" key="1">
    <source>
        <dbReference type="EMBL" id="CAK7346180.1"/>
    </source>
</evidence>
<gene>
    <name evidence="1" type="ORF">DCAF_LOCUS18851</name>
</gene>
<dbReference type="EMBL" id="CAWUPB010001173">
    <property type="protein sequence ID" value="CAK7346180.1"/>
    <property type="molecule type" value="Genomic_DNA"/>
</dbReference>
<dbReference type="Proteomes" id="UP001314170">
    <property type="component" value="Unassembled WGS sequence"/>
</dbReference>
<name>A0AAV1S4E0_9ROSI</name>
<comment type="caution">
    <text evidence="1">The sequence shown here is derived from an EMBL/GenBank/DDBJ whole genome shotgun (WGS) entry which is preliminary data.</text>
</comment>
<sequence>MTSSRIPRMRVCEEDSCGLGFSYKKTVMPYSSLTPNDEEQHRSELMDDMNWGHKGIKIKGRPGKNLKNKDTLQSGDIWSEFFVRRIDGDPSTFAAANLTPFPPPLEGA</sequence>
<reference evidence="1 2" key="1">
    <citation type="submission" date="2024-01" db="EMBL/GenBank/DDBJ databases">
        <authorList>
            <person name="Waweru B."/>
        </authorList>
    </citation>
    <scope>NUCLEOTIDE SEQUENCE [LARGE SCALE GENOMIC DNA]</scope>
</reference>
<keyword evidence="2" id="KW-1185">Reference proteome</keyword>
<evidence type="ECO:0000313" key="2">
    <source>
        <dbReference type="Proteomes" id="UP001314170"/>
    </source>
</evidence>